<feature type="domain" description="Vps16 C-terminal" evidence="3">
    <location>
        <begin position="754"/>
        <end position="955"/>
    </location>
</feature>
<dbReference type="Proteomes" id="UP000777482">
    <property type="component" value="Unassembled WGS sequence"/>
</dbReference>
<feature type="region of interest" description="Disordered" evidence="2">
    <location>
        <begin position="178"/>
        <end position="229"/>
    </location>
</feature>
<dbReference type="Pfam" id="PF04840">
    <property type="entry name" value="Vps16_C"/>
    <property type="match status" value="2"/>
</dbReference>
<dbReference type="GO" id="GO:0016197">
    <property type="term" value="P:endosomal transport"/>
    <property type="evidence" value="ECO:0007669"/>
    <property type="project" value="TreeGrafter"/>
</dbReference>
<evidence type="ECO:0000313" key="5">
    <source>
        <dbReference type="EMBL" id="KAG0654308.1"/>
    </source>
</evidence>
<evidence type="ECO:0000259" key="3">
    <source>
        <dbReference type="Pfam" id="PF04840"/>
    </source>
</evidence>
<dbReference type="PANTHER" id="PTHR12811:SF0">
    <property type="entry name" value="VACUOLAR PROTEIN SORTING-ASSOCIATED PROTEIN 16 HOMOLOG"/>
    <property type="match status" value="1"/>
</dbReference>
<gene>
    <name evidence="5" type="ORF">C6P46_001799</name>
</gene>
<feature type="domain" description="Vps16 N-terminal" evidence="4">
    <location>
        <begin position="4"/>
        <end position="131"/>
    </location>
</feature>
<evidence type="ECO:0000259" key="4">
    <source>
        <dbReference type="Pfam" id="PF04841"/>
    </source>
</evidence>
<dbReference type="GO" id="GO:0042144">
    <property type="term" value="P:vacuole fusion, non-autophagic"/>
    <property type="evidence" value="ECO:0007669"/>
    <property type="project" value="TreeGrafter"/>
</dbReference>
<dbReference type="GO" id="GO:0003779">
    <property type="term" value="F:actin binding"/>
    <property type="evidence" value="ECO:0007669"/>
    <property type="project" value="TreeGrafter"/>
</dbReference>
<feature type="region of interest" description="Disordered" evidence="2">
    <location>
        <begin position="611"/>
        <end position="630"/>
    </location>
</feature>
<evidence type="ECO:0000256" key="1">
    <source>
        <dbReference type="ARBA" id="ARBA00009250"/>
    </source>
</evidence>
<proteinExistence type="inferred from homology"/>
<keyword evidence="6" id="KW-1185">Reference proteome</keyword>
<evidence type="ECO:0000313" key="6">
    <source>
        <dbReference type="Proteomes" id="UP000777482"/>
    </source>
</evidence>
<comment type="similarity">
    <text evidence="1">Belongs to the VPS16 family.</text>
</comment>
<sequence length="975" mass="106548">MAGSASWQPVGDQFYRLDRVYSLADSPLARLDLSDYSLLAHAPAAGPIALARDSSKPVPLDAYHAHAHSRDQVAVYSLAGALLQTISWDPSPPARIVHLSFTAGTAAESLVVLTATGHYRLYTLSAHPSLPPDYSQHAISGLQDAGRQVRQAKPFPGGFVALLDDGAFVEVRIPSSAGGPVRSDAADSLSSDASINGKRKRHTDGDEEMVSSTNGGRREHRTLPLAPTGLDPASPLPDCWCVLPPDPTSTRTLEVLFAKGETVFRLDEIDCIDQRLTRGPYRSITPSPNGRFLALLTLPPPSPPSNSTTSSATDPLLWVTSSDFARSLSEFSITPEVSEEVGEQQPRGGGPRAVEWCGSNSVVLGWERTVVMVGPFGETLKFFYADPIRLVTELDGTRIIGAEVSEFLQIVPASAQKIYLPGSTAPAALLFEASTQFYELKSPRADEYVRSLGKGPEMVEAIEGCLDAAVREWDEREQKRLLKAAAFGKSFLDAHNPSDFVEATRTLRVLNAVRDYKIGLPLTWDQYRSRPISHLISRLVNRSQHLLALRLSAFLGLSPSPVIRHWAQQLIAASAPAVAAATTTATAPGPQSDEEVCRVIVDKLRSLRTTSSSSSLTAATGPNADLSGSQQQQQAAMAAVQDLPLSSADIALTAFRLGRRRLARLLIDREPRASKQVPLLLRMEEGEEALRKALQSGDPDLVFQALLHLRKTLSPGDLFMLVERISAPTGPVRPAVTGGGPPTVPTTTAKKEGADALRLLEVFAREMGEMQLLHDYWYQDDRRVEMALEALRESGLEKDYGEKVAKVRQAQKSFADDKERGFEAKQQLEQEAAASGRPFVGLSINATIRQCLLAGLDKKADKTRSDFKVPDKRFWYIKLRALVALRDWDALDTFARSKKSPIGYEPWVDELIRAGAHRQAVRYVDRCDPRNRVELYIKCGEWVMAGQEELKNRAPNKIIAAQLDELMAADVNSAS</sequence>
<feature type="domain" description="Vps16 N-terminal" evidence="4">
    <location>
        <begin position="221"/>
        <end position="501"/>
    </location>
</feature>
<protein>
    <recommendedName>
        <fullName evidence="7">Vacuolar protein sorting-associated protein 16 homolog</fullName>
    </recommendedName>
</protein>
<dbReference type="GO" id="GO:0005768">
    <property type="term" value="C:endosome"/>
    <property type="evidence" value="ECO:0007669"/>
    <property type="project" value="TreeGrafter"/>
</dbReference>
<dbReference type="AlphaFoldDB" id="A0A9P6VUA8"/>
<dbReference type="Pfam" id="PF04841">
    <property type="entry name" value="Vps16_N"/>
    <property type="match status" value="2"/>
</dbReference>
<dbReference type="InterPro" id="IPR006925">
    <property type="entry name" value="Vps16_C"/>
</dbReference>
<dbReference type="PANTHER" id="PTHR12811">
    <property type="entry name" value="VACUOLAR PROTEIN SORTING VPS16"/>
    <property type="match status" value="1"/>
</dbReference>
<accession>A0A9P6VUA8</accession>
<evidence type="ECO:0000256" key="2">
    <source>
        <dbReference type="SAM" id="MobiDB-lite"/>
    </source>
</evidence>
<dbReference type="InterPro" id="IPR038132">
    <property type="entry name" value="Vps16_C_sf"/>
</dbReference>
<dbReference type="GO" id="GO:0006886">
    <property type="term" value="P:intracellular protein transport"/>
    <property type="evidence" value="ECO:0007669"/>
    <property type="project" value="InterPro"/>
</dbReference>
<name>A0A9P6VUA8_RHOMI</name>
<dbReference type="PIRSF" id="PIRSF007949">
    <property type="entry name" value="VPS16"/>
    <property type="match status" value="1"/>
</dbReference>
<dbReference type="Gene3D" id="1.10.150.780">
    <property type="entry name" value="Vps16, C-terminal region"/>
    <property type="match status" value="1"/>
</dbReference>
<comment type="caution">
    <text evidence="5">The sequence shown here is derived from an EMBL/GenBank/DDBJ whole genome shotgun (WGS) entry which is preliminary data.</text>
</comment>
<evidence type="ECO:0008006" key="7">
    <source>
        <dbReference type="Google" id="ProtNLM"/>
    </source>
</evidence>
<dbReference type="EMBL" id="PUHQ01000153">
    <property type="protein sequence ID" value="KAG0654308.1"/>
    <property type="molecule type" value="Genomic_DNA"/>
</dbReference>
<dbReference type="InterPro" id="IPR016534">
    <property type="entry name" value="VPS16"/>
</dbReference>
<reference evidence="5 6" key="1">
    <citation type="submission" date="2020-11" db="EMBL/GenBank/DDBJ databases">
        <title>Kefir isolates.</title>
        <authorList>
            <person name="Marcisauskas S."/>
            <person name="Kim Y."/>
            <person name="Blasche S."/>
        </authorList>
    </citation>
    <scope>NUCLEOTIDE SEQUENCE [LARGE SCALE GENOMIC DNA]</scope>
    <source>
        <strain evidence="5 6">KR</strain>
    </source>
</reference>
<dbReference type="InterPro" id="IPR006926">
    <property type="entry name" value="Vps16_N"/>
</dbReference>
<dbReference type="GO" id="GO:0030897">
    <property type="term" value="C:HOPS complex"/>
    <property type="evidence" value="ECO:0007669"/>
    <property type="project" value="TreeGrafter"/>
</dbReference>
<organism evidence="5 6">
    <name type="scientific">Rhodotorula mucilaginosa</name>
    <name type="common">Yeast</name>
    <name type="synonym">Rhodotorula rubra</name>
    <dbReference type="NCBI Taxonomy" id="5537"/>
    <lineage>
        <taxon>Eukaryota</taxon>
        <taxon>Fungi</taxon>
        <taxon>Dikarya</taxon>
        <taxon>Basidiomycota</taxon>
        <taxon>Pucciniomycotina</taxon>
        <taxon>Microbotryomycetes</taxon>
        <taxon>Sporidiobolales</taxon>
        <taxon>Sporidiobolaceae</taxon>
        <taxon>Rhodotorula</taxon>
    </lineage>
</organism>
<dbReference type="OrthoDB" id="1792at2759"/>
<feature type="domain" description="Vps16 C-terminal" evidence="3">
    <location>
        <begin position="646"/>
        <end position="723"/>
    </location>
</feature>